<comment type="caution">
    <text evidence="1">The sequence shown here is derived from an EMBL/GenBank/DDBJ whole genome shotgun (WGS) entry which is preliminary data.</text>
</comment>
<reference evidence="1 2" key="1">
    <citation type="journal article" date="2018" name="PLoS Genet.">
        <title>Population sequencing reveals clonal diversity and ancestral inbreeding in the grapevine cultivar Chardonnay.</title>
        <authorList>
            <person name="Roach M.J."/>
            <person name="Johnson D.L."/>
            <person name="Bohlmann J."/>
            <person name="van Vuuren H.J."/>
            <person name="Jones S.J."/>
            <person name="Pretorius I.S."/>
            <person name="Schmidt S.A."/>
            <person name="Borneman A.R."/>
        </authorList>
    </citation>
    <scope>NUCLEOTIDE SEQUENCE [LARGE SCALE GENOMIC DNA]</scope>
    <source>
        <strain evidence="2">cv. Chardonnay</strain>
        <tissue evidence="1">Leaf</tissue>
    </source>
</reference>
<gene>
    <name evidence="1" type="ORF">CK203_001452</name>
</gene>
<evidence type="ECO:0000313" key="1">
    <source>
        <dbReference type="EMBL" id="RVX22050.1"/>
    </source>
</evidence>
<name>A0A438KLF5_VITVI</name>
<protein>
    <recommendedName>
        <fullName evidence="3">Reverse transcriptase domain-containing protein</fullName>
    </recommendedName>
</protein>
<proteinExistence type="predicted"/>
<evidence type="ECO:0000313" key="2">
    <source>
        <dbReference type="Proteomes" id="UP000288805"/>
    </source>
</evidence>
<sequence length="547" mass="63000">MGGQGVYGGKTLLARDLESGLEEKEGSASISWMSFTTFCRGLGMPIEGFEGEIMVLMKRMKERKELKVVQRGVWGNYNFLNEAVIFGFEKCAGVDLVYLQETKMQEMLKKIVQSLEVGRCLKWGVVNSKGCLQWGLWSNSEEGEGRVLGLDWFLVLEDWEGHFIGVVQCVLPKSVSNHCPILLDKGDVRRDPKPFKFENMCLKEEGFKDKLQAWNVFGKIKANKALALNQVEFWGKVKLSWPFTVHEFEARRRAKEDFKKWVLLKEIFWRQKSKEVWLKEGDRNTSFFHKMANAHRRRNLMARIKINGSWLTKENGIREGMVTEFKVVGAARLEEPFSELERFVKEEVMGFFREFHDHNNFVKNLNATFLVLIRKKRGTEDLRDFKPISLVGGLDKWLAKVLTNRLKLVSNERAVICKLDIEKVYDHVDWSFLLSVMGRLPLIVLVIAMEAPSCLLWRVINGGFLLACKFEAILGLRINLDKSELIPMECVENTETLATKLGCKIGSLPFSYLGLSLGAPYKSMATWDGVEERFRKRLAKWKSPKER</sequence>
<organism evidence="1 2">
    <name type="scientific">Vitis vinifera</name>
    <name type="common">Grape</name>
    <dbReference type="NCBI Taxonomy" id="29760"/>
    <lineage>
        <taxon>Eukaryota</taxon>
        <taxon>Viridiplantae</taxon>
        <taxon>Streptophyta</taxon>
        <taxon>Embryophyta</taxon>
        <taxon>Tracheophyta</taxon>
        <taxon>Spermatophyta</taxon>
        <taxon>Magnoliopsida</taxon>
        <taxon>eudicotyledons</taxon>
        <taxon>Gunneridae</taxon>
        <taxon>Pentapetalae</taxon>
        <taxon>rosids</taxon>
        <taxon>Vitales</taxon>
        <taxon>Vitaceae</taxon>
        <taxon>Viteae</taxon>
        <taxon>Vitis</taxon>
    </lineage>
</organism>
<dbReference type="Proteomes" id="UP000288805">
    <property type="component" value="Unassembled WGS sequence"/>
</dbReference>
<dbReference type="PANTHER" id="PTHR33116:SF78">
    <property type="entry name" value="OS12G0587133 PROTEIN"/>
    <property type="match status" value="1"/>
</dbReference>
<dbReference type="AlphaFoldDB" id="A0A438KLF5"/>
<dbReference type="PANTHER" id="PTHR33116">
    <property type="entry name" value="REVERSE TRANSCRIPTASE ZINC-BINDING DOMAIN-CONTAINING PROTEIN-RELATED-RELATED"/>
    <property type="match status" value="1"/>
</dbReference>
<accession>A0A438KLF5</accession>
<dbReference type="EMBL" id="QGNW01000004">
    <property type="protein sequence ID" value="RVX22050.1"/>
    <property type="molecule type" value="Genomic_DNA"/>
</dbReference>
<evidence type="ECO:0008006" key="3">
    <source>
        <dbReference type="Google" id="ProtNLM"/>
    </source>
</evidence>